<dbReference type="InParanoid" id="A0A1E7EMT2"/>
<gene>
    <name evidence="1" type="ORF">FRACYDRAFT_251841</name>
</gene>
<organism evidence="1 2">
    <name type="scientific">Fragilariopsis cylindrus CCMP1102</name>
    <dbReference type="NCBI Taxonomy" id="635003"/>
    <lineage>
        <taxon>Eukaryota</taxon>
        <taxon>Sar</taxon>
        <taxon>Stramenopiles</taxon>
        <taxon>Ochrophyta</taxon>
        <taxon>Bacillariophyta</taxon>
        <taxon>Bacillariophyceae</taxon>
        <taxon>Bacillariophycidae</taxon>
        <taxon>Bacillariales</taxon>
        <taxon>Bacillariaceae</taxon>
        <taxon>Fragilariopsis</taxon>
    </lineage>
</organism>
<evidence type="ECO:0000313" key="1">
    <source>
        <dbReference type="EMBL" id="OEU07106.1"/>
    </source>
</evidence>
<evidence type="ECO:0000313" key="2">
    <source>
        <dbReference type="Proteomes" id="UP000095751"/>
    </source>
</evidence>
<keyword evidence="2" id="KW-1185">Reference proteome</keyword>
<reference evidence="1 2" key="1">
    <citation type="submission" date="2016-09" db="EMBL/GenBank/DDBJ databases">
        <title>Extensive genetic diversity and differential bi-allelic expression allows diatom success in the polar Southern Ocean.</title>
        <authorList>
            <consortium name="DOE Joint Genome Institute"/>
            <person name="Mock T."/>
            <person name="Otillar R.P."/>
            <person name="Strauss J."/>
            <person name="Dupont C."/>
            <person name="Frickenhaus S."/>
            <person name="Maumus F."/>
            <person name="Mcmullan M."/>
            <person name="Sanges R."/>
            <person name="Schmutz J."/>
            <person name="Toseland A."/>
            <person name="Valas R."/>
            <person name="Veluchamy A."/>
            <person name="Ward B.J."/>
            <person name="Allen A."/>
            <person name="Barry K."/>
            <person name="Falciatore A."/>
            <person name="Ferrante M."/>
            <person name="Fortunato A.E."/>
            <person name="Gloeckner G."/>
            <person name="Gruber A."/>
            <person name="Hipkin R."/>
            <person name="Janech M."/>
            <person name="Kroth P."/>
            <person name="Leese F."/>
            <person name="Lindquist E."/>
            <person name="Lyon B.R."/>
            <person name="Martin J."/>
            <person name="Mayer C."/>
            <person name="Parker M."/>
            <person name="Quesneville H."/>
            <person name="Raymond J."/>
            <person name="Uhlig C."/>
            <person name="Valentin K.U."/>
            <person name="Worden A.Z."/>
            <person name="Armbrust E.V."/>
            <person name="Bowler C."/>
            <person name="Green B."/>
            <person name="Moulton V."/>
            <person name="Van Oosterhout C."/>
            <person name="Grigoriev I."/>
        </authorList>
    </citation>
    <scope>NUCLEOTIDE SEQUENCE [LARGE SCALE GENOMIC DNA]</scope>
    <source>
        <strain evidence="1 2">CCMP1102</strain>
    </source>
</reference>
<accession>A0A1E7EMT2</accession>
<dbReference type="KEGG" id="fcy:FRACYDRAFT_251841"/>
<proteinExistence type="predicted"/>
<protein>
    <submittedName>
        <fullName evidence="1">Uncharacterized protein</fullName>
    </submittedName>
</protein>
<dbReference type="AlphaFoldDB" id="A0A1E7EMT2"/>
<dbReference type="Proteomes" id="UP000095751">
    <property type="component" value="Unassembled WGS sequence"/>
</dbReference>
<dbReference type="EMBL" id="KV784390">
    <property type="protein sequence ID" value="OEU07106.1"/>
    <property type="molecule type" value="Genomic_DNA"/>
</dbReference>
<sequence>MVLSLTPKRTTTIAFIVVIVAAVSICRSVDGLSTNPSSSSSSSRSSRRHVIESLLGGVSTAAVLVGTGTGGGIDNTNMMAQAGEMDVDSFLQSGGVAMPMGVSGQAGKSKPITNIIFREDGIDISRNSKTGNVIAEILVQKAGTKQEEYNDENLMSVITSFSAPYPLATGMVYDVECRDSKTGDAAF</sequence>
<name>A0A1E7EMT2_9STRA</name>